<evidence type="ECO:0000313" key="12">
    <source>
        <dbReference type="Proteomes" id="UP000009131"/>
    </source>
</evidence>
<comment type="catalytic activity">
    <reaction evidence="8">
        <text>a 5,6-dihydrouridine in mRNA + NADP(+) = a uridine in mRNA + NADPH + H(+)</text>
        <dbReference type="Rhea" id="RHEA:69855"/>
        <dbReference type="Rhea" id="RHEA-COMP:14658"/>
        <dbReference type="Rhea" id="RHEA-COMP:17789"/>
        <dbReference type="ChEBI" id="CHEBI:15378"/>
        <dbReference type="ChEBI" id="CHEBI:57783"/>
        <dbReference type="ChEBI" id="CHEBI:58349"/>
        <dbReference type="ChEBI" id="CHEBI:65315"/>
        <dbReference type="ChEBI" id="CHEBI:74443"/>
    </reaction>
    <physiologicalReaction direction="right-to-left" evidence="8">
        <dbReference type="Rhea" id="RHEA:69857"/>
    </physiologicalReaction>
</comment>
<dbReference type="Pfam" id="PF01207">
    <property type="entry name" value="Dus"/>
    <property type="match status" value="1"/>
</dbReference>
<evidence type="ECO:0000256" key="9">
    <source>
        <dbReference type="SAM" id="MobiDB-lite"/>
    </source>
</evidence>
<dbReference type="OMA" id="GPIRTNS"/>
<dbReference type="SUPFAM" id="SSF51395">
    <property type="entry name" value="FMN-linked oxidoreductases"/>
    <property type="match status" value="1"/>
</dbReference>
<dbReference type="GO" id="GO:0017150">
    <property type="term" value="F:tRNA dihydrouridine synthase activity"/>
    <property type="evidence" value="ECO:0007669"/>
    <property type="project" value="InterPro"/>
</dbReference>
<evidence type="ECO:0000259" key="10">
    <source>
        <dbReference type="Pfam" id="PF01207"/>
    </source>
</evidence>
<dbReference type="GO" id="GO:0006397">
    <property type="term" value="P:mRNA processing"/>
    <property type="evidence" value="ECO:0007669"/>
    <property type="project" value="UniProtKB-KW"/>
</dbReference>
<feature type="domain" description="DUS-like FMN-binding" evidence="10">
    <location>
        <begin position="70"/>
        <end position="348"/>
    </location>
</feature>
<evidence type="ECO:0000256" key="3">
    <source>
        <dbReference type="ARBA" id="ARBA00022643"/>
    </source>
</evidence>
<accession>G7E129</accession>
<dbReference type="PANTHER" id="PTHR45936">
    <property type="entry name" value="TRNA-DIHYDROURIDINE(20) SYNTHASE [NAD(P)+]-LIKE"/>
    <property type="match status" value="1"/>
</dbReference>
<protein>
    <recommendedName>
        <fullName evidence="10">DUS-like FMN-binding domain-containing protein</fullName>
    </recommendedName>
</protein>
<dbReference type="GO" id="GO:0050660">
    <property type="term" value="F:flavin adenine dinucleotide binding"/>
    <property type="evidence" value="ECO:0007669"/>
    <property type="project" value="InterPro"/>
</dbReference>
<sequence>MASHVSTHEPRRSVTPGSPRSAKRIKLDARDVITSSVPSSEASSIKTRSTSASSVPSDSARVNYRNGLHLAPMVRCGTLPTRLLALHYGANLVWGPEIIDRAMMGSTRTEVPLPESARAHGGKLIKFMKNGRSVFETHSIEKSRLIYQIGSSNAQQAVQAALLVQQDVAGIDLNCGCPKDFSTKGGMGAALLSTPDLLCSILEALVEAVDVPVSCKIRLLPTQEDTLALVEKISRTGIACLTVHCRTKDMRDREHALHDRLRDIVELVEARGIPVIANGDCFGAHDVEKIKSITGVSSIMIARGAEANPSCFRSSGLAEPVSEIIPLYLKIALAVDNHFSNTKYCLQCGSLADKHMTPGGSKPTTSKQLSALKQSMSSAKTYADFCKLFDVDEAAARLETVEDILPDLLELEGRRAQSDDRKGLQQIEAILDESATAASSAEVAAA</sequence>
<dbReference type="InterPro" id="IPR013785">
    <property type="entry name" value="Aldolase_TIM"/>
</dbReference>
<dbReference type="InterPro" id="IPR035587">
    <property type="entry name" value="DUS-like_FMN-bd"/>
</dbReference>
<dbReference type="GO" id="GO:0005737">
    <property type="term" value="C:cytoplasm"/>
    <property type="evidence" value="ECO:0007669"/>
    <property type="project" value="TreeGrafter"/>
</dbReference>
<dbReference type="Proteomes" id="UP000009131">
    <property type="component" value="Unassembled WGS sequence"/>
</dbReference>
<evidence type="ECO:0000256" key="5">
    <source>
        <dbReference type="ARBA" id="ARBA00022694"/>
    </source>
</evidence>
<gene>
    <name evidence="11" type="primary">Mo03207</name>
    <name evidence="11" type="ORF">E5Q_03207</name>
</gene>
<dbReference type="HOGENOM" id="CLU_013299_3_1_1"/>
<comment type="caution">
    <text evidence="11">The sequence shown here is derived from an EMBL/GenBank/DDBJ whole genome shotgun (WGS) entry which is preliminary data.</text>
</comment>
<dbReference type="eggNOG" id="KOG2334">
    <property type="taxonomic scope" value="Eukaryota"/>
</dbReference>
<keyword evidence="12" id="KW-1185">Reference proteome</keyword>
<dbReference type="RefSeq" id="XP_014567417.1">
    <property type="nucleotide sequence ID" value="XM_014711931.1"/>
</dbReference>
<comment type="cofactor">
    <cofactor evidence="1">
        <name>FMN</name>
        <dbReference type="ChEBI" id="CHEBI:58210"/>
    </cofactor>
</comment>
<dbReference type="EMBL" id="BABT02000102">
    <property type="protein sequence ID" value="GAA96539.1"/>
    <property type="molecule type" value="Genomic_DNA"/>
</dbReference>
<comment type="catalytic activity">
    <reaction evidence="7">
        <text>a 5,6-dihydrouridine in mRNA + NAD(+) = a uridine in mRNA + NADH + H(+)</text>
        <dbReference type="Rhea" id="RHEA:69851"/>
        <dbReference type="Rhea" id="RHEA-COMP:14658"/>
        <dbReference type="Rhea" id="RHEA-COMP:17789"/>
        <dbReference type="ChEBI" id="CHEBI:15378"/>
        <dbReference type="ChEBI" id="CHEBI:57540"/>
        <dbReference type="ChEBI" id="CHEBI:57945"/>
        <dbReference type="ChEBI" id="CHEBI:65315"/>
        <dbReference type="ChEBI" id="CHEBI:74443"/>
    </reaction>
    <physiologicalReaction direction="right-to-left" evidence="7">
        <dbReference type="Rhea" id="RHEA:69853"/>
    </physiologicalReaction>
</comment>
<evidence type="ECO:0000256" key="2">
    <source>
        <dbReference type="ARBA" id="ARBA00022630"/>
    </source>
</evidence>
<keyword evidence="5" id="KW-0819">tRNA processing</keyword>
<dbReference type="PANTHER" id="PTHR45936:SF1">
    <property type="entry name" value="TRNA-DIHYDROURIDINE(20) SYNTHASE [NAD(P)+]-LIKE"/>
    <property type="match status" value="1"/>
</dbReference>
<reference evidence="11 12" key="1">
    <citation type="journal article" date="2011" name="J. Gen. Appl. Microbiol.">
        <title>Draft genome sequencing of the enigmatic basidiomycete Mixia osmundae.</title>
        <authorList>
            <person name="Nishida H."/>
            <person name="Nagatsuka Y."/>
            <person name="Sugiyama J."/>
        </authorList>
    </citation>
    <scope>NUCLEOTIDE SEQUENCE [LARGE SCALE GENOMIC DNA]</scope>
    <source>
        <strain evidence="12">CBS 9802 / IAM 14324 / JCM 22182 / KY 12970</strain>
    </source>
</reference>
<feature type="region of interest" description="Disordered" evidence="9">
    <location>
        <begin position="1"/>
        <end position="59"/>
    </location>
</feature>
<feature type="compositionally biased region" description="Basic and acidic residues" evidence="9">
    <location>
        <begin position="1"/>
        <end position="12"/>
    </location>
</feature>
<dbReference type="InParanoid" id="G7E129"/>
<evidence type="ECO:0000256" key="6">
    <source>
        <dbReference type="ARBA" id="ARBA00023002"/>
    </source>
</evidence>
<feature type="compositionally biased region" description="Low complexity" evidence="9">
    <location>
        <begin position="42"/>
        <end position="59"/>
    </location>
</feature>
<evidence type="ECO:0000256" key="4">
    <source>
        <dbReference type="ARBA" id="ARBA00022664"/>
    </source>
</evidence>
<proteinExistence type="predicted"/>
<dbReference type="CDD" id="cd02801">
    <property type="entry name" value="DUS_like_FMN"/>
    <property type="match status" value="1"/>
</dbReference>
<keyword evidence="4" id="KW-0507">mRNA processing</keyword>
<dbReference type="Gene3D" id="3.20.20.70">
    <property type="entry name" value="Aldolase class I"/>
    <property type="match status" value="1"/>
</dbReference>
<reference evidence="11 12" key="2">
    <citation type="journal article" date="2012" name="Open Biol.">
        <title>Characteristics of nucleosomes and linker DNA regions on the genome of the basidiomycete Mixia osmundae revealed by mono- and dinucleosome mapping.</title>
        <authorList>
            <person name="Nishida H."/>
            <person name="Kondo S."/>
            <person name="Matsumoto T."/>
            <person name="Suzuki Y."/>
            <person name="Yoshikawa H."/>
            <person name="Taylor T.D."/>
            <person name="Sugiyama J."/>
        </authorList>
    </citation>
    <scope>NUCLEOTIDE SEQUENCE [LARGE SCALE GENOMIC DNA]</scope>
    <source>
        <strain evidence="12">CBS 9802 / IAM 14324 / JCM 22182 / KY 12970</strain>
    </source>
</reference>
<dbReference type="STRING" id="764103.G7E129"/>
<keyword evidence="3" id="KW-0288">FMN</keyword>
<name>G7E129_MIXOS</name>
<evidence type="ECO:0000313" key="11">
    <source>
        <dbReference type="EMBL" id="GAA96539.1"/>
    </source>
</evidence>
<keyword evidence="6" id="KW-0560">Oxidoreductase</keyword>
<dbReference type="FunCoup" id="G7E129">
    <property type="interactions" value="436"/>
</dbReference>
<evidence type="ECO:0000256" key="1">
    <source>
        <dbReference type="ARBA" id="ARBA00001917"/>
    </source>
</evidence>
<organism evidence="11 12">
    <name type="scientific">Mixia osmundae (strain CBS 9802 / IAM 14324 / JCM 22182 / KY 12970)</name>
    <dbReference type="NCBI Taxonomy" id="764103"/>
    <lineage>
        <taxon>Eukaryota</taxon>
        <taxon>Fungi</taxon>
        <taxon>Dikarya</taxon>
        <taxon>Basidiomycota</taxon>
        <taxon>Pucciniomycotina</taxon>
        <taxon>Mixiomycetes</taxon>
        <taxon>Mixiales</taxon>
        <taxon>Mixiaceae</taxon>
        <taxon>Mixia</taxon>
    </lineage>
</organism>
<dbReference type="InterPro" id="IPR018517">
    <property type="entry name" value="tRNA_hU_synthase_CS"/>
</dbReference>
<dbReference type="AlphaFoldDB" id="G7E129"/>
<dbReference type="OrthoDB" id="10262250at2759"/>
<dbReference type="PROSITE" id="PS01136">
    <property type="entry name" value="UPF0034"/>
    <property type="match status" value="1"/>
</dbReference>
<evidence type="ECO:0000256" key="7">
    <source>
        <dbReference type="ARBA" id="ARBA00048342"/>
    </source>
</evidence>
<keyword evidence="2" id="KW-0285">Flavoprotein</keyword>
<evidence type="ECO:0000256" key="8">
    <source>
        <dbReference type="ARBA" id="ARBA00049447"/>
    </source>
</evidence>
<dbReference type="InterPro" id="IPR052582">
    <property type="entry name" value="tRNA-DUS-like"/>
</dbReference>